<name>A0A1L3I7V9_9RHOB</name>
<evidence type="ECO:0000313" key="2">
    <source>
        <dbReference type="Proteomes" id="UP000183859"/>
    </source>
</evidence>
<proteinExistence type="predicted"/>
<dbReference type="InterPro" id="IPR045616">
    <property type="entry name" value="DUF6446"/>
</dbReference>
<dbReference type="KEGG" id="php:PhaeoP97_02705"/>
<gene>
    <name evidence="1" type="ORF">PhaeoP97_02705</name>
</gene>
<dbReference type="Proteomes" id="UP000183859">
    <property type="component" value="Chromosome"/>
</dbReference>
<dbReference type="EMBL" id="CP016364">
    <property type="protein sequence ID" value="APG48082.1"/>
    <property type="molecule type" value="Genomic_DNA"/>
</dbReference>
<dbReference type="RefSeq" id="WP_072505476.1">
    <property type="nucleotide sequence ID" value="NZ_CP016364.1"/>
</dbReference>
<dbReference type="STRING" id="1844006.PhaeoP97_02705"/>
<dbReference type="OrthoDB" id="7819947at2"/>
<dbReference type="Pfam" id="PF20044">
    <property type="entry name" value="DUF6446"/>
    <property type="match status" value="1"/>
</dbReference>
<evidence type="ECO:0008006" key="3">
    <source>
        <dbReference type="Google" id="ProtNLM"/>
    </source>
</evidence>
<evidence type="ECO:0000313" key="1">
    <source>
        <dbReference type="EMBL" id="APG48082.1"/>
    </source>
</evidence>
<reference evidence="2" key="1">
    <citation type="submission" date="2016-07" db="EMBL/GenBank/DDBJ databases">
        <title>Phaeobacter portensis sp. nov., a tropodithietic acid producing bacterium isolated from a German harbor.</title>
        <authorList>
            <person name="Freese H.M."/>
            <person name="Bunk B."/>
            <person name="Breider S."/>
            <person name="Brinkhoff T."/>
        </authorList>
    </citation>
    <scope>NUCLEOTIDE SEQUENCE [LARGE SCALE GENOMIC DNA]</scope>
    <source>
        <strain evidence="2">P97</strain>
    </source>
</reference>
<accession>A0A1L3I7V9</accession>
<sequence>MGKFLSLILILSGLLAGGAMYYLQIYGFYEDVELQPGRDVMLVPLGEETAKPIRYSGFEAIDAGSSPIRYRACFRTDLTPEALAQVFTLSEQKEPRNAPGWFDCFDAAAIGAALANGHAQSFLSAKNISYGVDRIVAVTDDGRGYVWHELNDCGQKAYDGTVVGEECPPRPEAGENN</sequence>
<dbReference type="AlphaFoldDB" id="A0A1L3I7V9"/>
<protein>
    <recommendedName>
        <fullName evidence="3">Histidine kinase</fullName>
    </recommendedName>
</protein>
<organism evidence="1 2">
    <name type="scientific">Phaeobacter porticola</name>
    <dbReference type="NCBI Taxonomy" id="1844006"/>
    <lineage>
        <taxon>Bacteria</taxon>
        <taxon>Pseudomonadati</taxon>
        <taxon>Pseudomonadota</taxon>
        <taxon>Alphaproteobacteria</taxon>
        <taxon>Rhodobacterales</taxon>
        <taxon>Roseobacteraceae</taxon>
        <taxon>Phaeobacter</taxon>
    </lineage>
</organism>
<keyword evidence="2" id="KW-1185">Reference proteome</keyword>